<reference evidence="2 3" key="1">
    <citation type="submission" date="2014-06" db="EMBL/GenBank/DDBJ databases">
        <title>Draft genome sequence of Bacillus manliponensis JCM 15802 (MCCC 1A00708).</title>
        <authorList>
            <person name="Lai Q."/>
            <person name="Liu Y."/>
            <person name="Shao Z."/>
        </authorList>
    </citation>
    <scope>NUCLEOTIDE SEQUENCE [LARGE SCALE GENOMIC DNA]</scope>
    <source>
        <strain evidence="2 3">JCM 15802</strain>
    </source>
</reference>
<accession>A0A073K2C8</accession>
<dbReference type="AlphaFoldDB" id="A0A073K2C8"/>
<feature type="transmembrane region" description="Helical" evidence="1">
    <location>
        <begin position="220"/>
        <end position="245"/>
    </location>
</feature>
<organism evidence="2 3">
    <name type="scientific">Bacillus manliponensis</name>
    <dbReference type="NCBI Taxonomy" id="574376"/>
    <lineage>
        <taxon>Bacteria</taxon>
        <taxon>Bacillati</taxon>
        <taxon>Bacillota</taxon>
        <taxon>Bacilli</taxon>
        <taxon>Bacillales</taxon>
        <taxon>Bacillaceae</taxon>
        <taxon>Bacillus</taxon>
        <taxon>Bacillus cereus group</taxon>
    </lineage>
</organism>
<dbReference type="EMBL" id="JOTN01000001">
    <property type="protein sequence ID" value="KEK21439.1"/>
    <property type="molecule type" value="Genomic_DNA"/>
</dbReference>
<keyword evidence="1" id="KW-1133">Transmembrane helix</keyword>
<name>A0A073K2C8_9BACI</name>
<dbReference type="STRING" id="574376.BAMA_01335"/>
<feature type="transmembrane region" description="Helical" evidence="1">
    <location>
        <begin position="21"/>
        <end position="54"/>
    </location>
</feature>
<dbReference type="PANTHER" id="PTHR40076">
    <property type="entry name" value="MEMBRANE PROTEIN-RELATED"/>
    <property type="match status" value="1"/>
</dbReference>
<evidence type="ECO:0000256" key="1">
    <source>
        <dbReference type="SAM" id="Phobius"/>
    </source>
</evidence>
<evidence type="ECO:0000313" key="2">
    <source>
        <dbReference type="EMBL" id="KEK21439.1"/>
    </source>
</evidence>
<dbReference type="Proteomes" id="UP000027822">
    <property type="component" value="Unassembled WGS sequence"/>
</dbReference>
<gene>
    <name evidence="2" type="ORF">BAMA_01335</name>
</gene>
<feature type="transmembrane region" description="Helical" evidence="1">
    <location>
        <begin position="129"/>
        <end position="152"/>
    </location>
</feature>
<dbReference type="PANTHER" id="PTHR40076:SF1">
    <property type="entry name" value="MEMBRANE PROTEIN"/>
    <property type="match status" value="1"/>
</dbReference>
<dbReference type="eggNOG" id="COG5523">
    <property type="taxonomic scope" value="Bacteria"/>
</dbReference>
<feature type="transmembrane region" description="Helical" evidence="1">
    <location>
        <begin position="164"/>
        <end position="185"/>
    </location>
</feature>
<sequence length="270" mass="30295">MISEMKREALQSLKGKWGLGVGGTLLYFIVSYAVSMLASLVVMIPGMMIFFLTAGLVGAFEGEEMTAIGLLVFVILYVILLVVTLASYGVTVYGYTNVFLQLSRTQDVTIDALFEGFRGFKKMMKTMKAMILICVYTGTWLPLALFGVFVALIEGDGSSTNDEFLILICFTAIILSIIGIIVMYFSYALTFHVMIDYPEYGVLEAMKESKRLMKGRKMDLFMLWISFIGWWLLAIVTLGIGLLWVSPYMMTTTAVFYNKISNHNKTEQEL</sequence>
<dbReference type="RefSeq" id="WP_034635351.1">
    <property type="nucleotide sequence ID" value="NZ_CBCSJC010000002.1"/>
</dbReference>
<keyword evidence="3" id="KW-1185">Reference proteome</keyword>
<protein>
    <submittedName>
        <fullName evidence="2">Membrane protein</fullName>
    </submittedName>
</protein>
<keyword evidence="1" id="KW-0812">Transmembrane</keyword>
<dbReference type="OrthoDB" id="9784844at2"/>
<evidence type="ECO:0000313" key="3">
    <source>
        <dbReference type="Proteomes" id="UP000027822"/>
    </source>
</evidence>
<dbReference type="Pfam" id="PF06161">
    <property type="entry name" value="DUF975"/>
    <property type="match status" value="1"/>
</dbReference>
<keyword evidence="1" id="KW-0472">Membrane</keyword>
<feature type="transmembrane region" description="Helical" evidence="1">
    <location>
        <begin position="66"/>
        <end position="95"/>
    </location>
</feature>
<proteinExistence type="predicted"/>
<dbReference type="InterPro" id="IPR010380">
    <property type="entry name" value="DUF975"/>
</dbReference>
<comment type="caution">
    <text evidence="2">The sequence shown here is derived from an EMBL/GenBank/DDBJ whole genome shotgun (WGS) entry which is preliminary data.</text>
</comment>